<protein>
    <recommendedName>
        <fullName evidence="3">SUI1 domain-containing protein</fullName>
    </recommendedName>
</protein>
<dbReference type="AlphaFoldDB" id="A0A401XMM3"/>
<evidence type="ECO:0000259" key="3">
    <source>
        <dbReference type="PROSITE" id="PS50296"/>
    </source>
</evidence>
<dbReference type="InterPro" id="IPR001950">
    <property type="entry name" value="SUI1"/>
</dbReference>
<dbReference type="InterPro" id="IPR036877">
    <property type="entry name" value="SUI1_dom_sf"/>
</dbReference>
<dbReference type="Proteomes" id="UP000286715">
    <property type="component" value="Unassembled WGS sequence"/>
</dbReference>
<comment type="caution">
    <text evidence="4">The sequence shown here is derived from an EMBL/GenBank/DDBJ whole genome shotgun (WGS) entry which is preliminary data.</text>
</comment>
<feature type="domain" description="SUI1" evidence="3">
    <location>
        <begin position="55"/>
        <end position="114"/>
    </location>
</feature>
<organism evidence="4 5">
    <name type="scientific">Thermaurantimonas aggregans</name>
    <dbReference type="NCBI Taxonomy" id="2173829"/>
    <lineage>
        <taxon>Bacteria</taxon>
        <taxon>Pseudomonadati</taxon>
        <taxon>Bacteroidota</taxon>
        <taxon>Flavobacteriia</taxon>
        <taxon>Flavobacteriales</taxon>
        <taxon>Schleiferiaceae</taxon>
        <taxon>Thermaurantimonas</taxon>
    </lineage>
</organism>
<dbReference type="GO" id="GO:0003743">
    <property type="term" value="F:translation initiation factor activity"/>
    <property type="evidence" value="ECO:0007669"/>
    <property type="project" value="InterPro"/>
</dbReference>
<dbReference type="InterPro" id="IPR005872">
    <property type="entry name" value="SUI1_arc_bac"/>
</dbReference>
<evidence type="ECO:0000256" key="2">
    <source>
        <dbReference type="ARBA" id="ARBA00022917"/>
    </source>
</evidence>
<evidence type="ECO:0000313" key="4">
    <source>
        <dbReference type="EMBL" id="GCD78253.1"/>
    </source>
</evidence>
<name>A0A401XMM3_9FLAO</name>
<dbReference type="GO" id="GO:0006417">
    <property type="term" value="P:regulation of translation"/>
    <property type="evidence" value="ECO:0007669"/>
    <property type="project" value="UniProtKB-KW"/>
</dbReference>
<reference evidence="4 5" key="1">
    <citation type="submission" date="2018-11" db="EMBL/GenBank/DDBJ databases">
        <title>Schleiferia aggregans sp. nov., a moderately thermophilic heterotrophic bacterium isolated from microbial mats at a terrestrial hot spring.</title>
        <authorList>
            <person name="Iino T."/>
            <person name="Ohkuma M."/>
            <person name="Haruta S."/>
        </authorList>
    </citation>
    <scope>NUCLEOTIDE SEQUENCE [LARGE SCALE GENOMIC DNA]</scope>
    <source>
        <strain evidence="4 5">LA</strain>
    </source>
</reference>
<keyword evidence="5" id="KW-1185">Reference proteome</keyword>
<keyword evidence="1" id="KW-0810">Translation regulation</keyword>
<dbReference type="SUPFAM" id="SSF55159">
    <property type="entry name" value="eIF1-like"/>
    <property type="match status" value="1"/>
</dbReference>
<dbReference type="Gene3D" id="3.30.780.10">
    <property type="entry name" value="SUI1-like domain"/>
    <property type="match status" value="1"/>
</dbReference>
<evidence type="ECO:0000256" key="1">
    <source>
        <dbReference type="ARBA" id="ARBA00022845"/>
    </source>
</evidence>
<evidence type="ECO:0000313" key="5">
    <source>
        <dbReference type="Proteomes" id="UP000286715"/>
    </source>
</evidence>
<gene>
    <name evidence="4" type="ORF">JCM31826_17350</name>
</gene>
<dbReference type="PROSITE" id="PS50296">
    <property type="entry name" value="SUI1"/>
    <property type="match status" value="1"/>
</dbReference>
<proteinExistence type="predicted"/>
<accession>A0A401XMM3</accession>
<dbReference type="Pfam" id="PF01253">
    <property type="entry name" value="SUI1"/>
    <property type="match status" value="1"/>
</dbReference>
<keyword evidence="2" id="KW-0648">Protein biosynthesis</keyword>
<dbReference type="EMBL" id="BHZE01000019">
    <property type="protein sequence ID" value="GCD78253.1"/>
    <property type="molecule type" value="Genomic_DNA"/>
</dbReference>
<dbReference type="OrthoDB" id="9792915at2"/>
<dbReference type="RefSeq" id="WP_124398314.1">
    <property type="nucleotide sequence ID" value="NZ_BHZE01000019.1"/>
</dbReference>
<sequence length="122" mass="13329">MKKSKSKDVSEDYSFSYSTNARYNPFEALAALADSMEDGNDTNNKSVVELHYEIKGRNGKPVTIVRNLPASIDIEQTASELKKALSTGGSVKDGEIVLQGNCRKEVANWFAAKKIKTKNIGG</sequence>
<dbReference type="CDD" id="cd11567">
    <property type="entry name" value="YciH_like"/>
    <property type="match status" value="1"/>
</dbReference>